<evidence type="ECO:0000313" key="1">
    <source>
        <dbReference type="EMBL" id="KAG2636257.1"/>
    </source>
</evidence>
<sequence>MAACIIGYLVPALALHDEALEFSPYSMVQEQGTSRSNSLSSISIFLLVQFLRQNDASTPFLPPSLQTCYLPAVWIQNSRCTVPTQHNHLGIPLESLQPESDRSFTTDTVSANLGGQSLP</sequence>
<proteinExistence type="predicted"/>
<dbReference type="EMBL" id="CM029040">
    <property type="protein sequence ID" value="KAG2636257.1"/>
    <property type="molecule type" value="Genomic_DNA"/>
</dbReference>
<evidence type="ECO:0000313" key="2">
    <source>
        <dbReference type="Proteomes" id="UP000823388"/>
    </source>
</evidence>
<accession>A0A8T0VP98</accession>
<comment type="caution">
    <text evidence="1">The sequence shown here is derived from an EMBL/GenBank/DDBJ whole genome shotgun (WGS) entry which is preliminary data.</text>
</comment>
<organism evidence="1 2">
    <name type="scientific">Panicum virgatum</name>
    <name type="common">Blackwell switchgrass</name>
    <dbReference type="NCBI Taxonomy" id="38727"/>
    <lineage>
        <taxon>Eukaryota</taxon>
        <taxon>Viridiplantae</taxon>
        <taxon>Streptophyta</taxon>
        <taxon>Embryophyta</taxon>
        <taxon>Tracheophyta</taxon>
        <taxon>Spermatophyta</taxon>
        <taxon>Magnoliopsida</taxon>
        <taxon>Liliopsida</taxon>
        <taxon>Poales</taxon>
        <taxon>Poaceae</taxon>
        <taxon>PACMAD clade</taxon>
        <taxon>Panicoideae</taxon>
        <taxon>Panicodae</taxon>
        <taxon>Paniceae</taxon>
        <taxon>Panicinae</taxon>
        <taxon>Panicum</taxon>
        <taxon>Panicum sect. Hiantes</taxon>
    </lineage>
</organism>
<gene>
    <name evidence="1" type="ORF">PVAP13_2NG442018</name>
</gene>
<keyword evidence="2" id="KW-1185">Reference proteome</keyword>
<name>A0A8T0VP98_PANVG</name>
<protein>
    <submittedName>
        <fullName evidence="1">Uncharacterized protein</fullName>
    </submittedName>
</protein>
<dbReference type="Proteomes" id="UP000823388">
    <property type="component" value="Chromosome 2N"/>
</dbReference>
<dbReference type="AlphaFoldDB" id="A0A8T0VP98"/>
<reference evidence="1" key="1">
    <citation type="submission" date="2020-05" db="EMBL/GenBank/DDBJ databases">
        <title>WGS assembly of Panicum virgatum.</title>
        <authorList>
            <person name="Lovell J.T."/>
            <person name="Jenkins J."/>
            <person name="Shu S."/>
            <person name="Juenger T.E."/>
            <person name="Schmutz J."/>
        </authorList>
    </citation>
    <scope>NUCLEOTIDE SEQUENCE</scope>
    <source>
        <strain evidence="1">AP13</strain>
    </source>
</reference>